<sequence length="268" mass="30046">NLTSINDLITTLGTQFALKSMGEVNHFLGFEALKSHDGFLLNQSKYALDLLVKTNMVNCKPVSTPLSPASKLHLADSEPFSKVTLYRSVVGALQYLTMTRSDISFAVNKLSQFLHGPTVHHWLACKHLLRYIKGTLSLGLSFQPVKRFTLEAYIDADWASCLDDRRSTGGHFIMLGQNLLCWSSKKQQVVSRSSAESEYRSLATASSDLLWMHSLVHELGLFFESPSILWCDNVSAAALAFNPVQHARTKHIEIDIHFVREKLLPKKL</sequence>
<protein>
    <submittedName>
        <fullName evidence="2">Cysteine-rich RLK (RECEPTOR-like protein kinase) 8</fullName>
    </submittedName>
</protein>
<organism evidence="2 3">
    <name type="scientific">Striga hermonthica</name>
    <name type="common">Purple witchweed</name>
    <name type="synonym">Buchnera hermonthica</name>
    <dbReference type="NCBI Taxonomy" id="68872"/>
    <lineage>
        <taxon>Eukaryota</taxon>
        <taxon>Viridiplantae</taxon>
        <taxon>Streptophyta</taxon>
        <taxon>Embryophyta</taxon>
        <taxon>Tracheophyta</taxon>
        <taxon>Spermatophyta</taxon>
        <taxon>Magnoliopsida</taxon>
        <taxon>eudicotyledons</taxon>
        <taxon>Gunneridae</taxon>
        <taxon>Pentapetalae</taxon>
        <taxon>asterids</taxon>
        <taxon>lamiids</taxon>
        <taxon>Lamiales</taxon>
        <taxon>Orobanchaceae</taxon>
        <taxon>Buchnereae</taxon>
        <taxon>Striga</taxon>
    </lineage>
</organism>
<dbReference type="PANTHER" id="PTHR11439">
    <property type="entry name" value="GAG-POL-RELATED RETROTRANSPOSON"/>
    <property type="match status" value="1"/>
</dbReference>
<keyword evidence="2" id="KW-0418">Kinase</keyword>
<dbReference type="SUPFAM" id="SSF56672">
    <property type="entry name" value="DNA/RNA polymerases"/>
    <property type="match status" value="1"/>
</dbReference>
<evidence type="ECO:0000259" key="1">
    <source>
        <dbReference type="Pfam" id="PF07727"/>
    </source>
</evidence>
<dbReference type="Proteomes" id="UP001153555">
    <property type="component" value="Unassembled WGS sequence"/>
</dbReference>
<dbReference type="CDD" id="cd09272">
    <property type="entry name" value="RNase_HI_RT_Ty1"/>
    <property type="match status" value="1"/>
</dbReference>
<proteinExistence type="predicted"/>
<dbReference type="InterPro" id="IPR013103">
    <property type="entry name" value="RVT_2"/>
</dbReference>
<feature type="non-terminal residue" evidence="2">
    <location>
        <position position="268"/>
    </location>
</feature>
<dbReference type="GO" id="GO:0016301">
    <property type="term" value="F:kinase activity"/>
    <property type="evidence" value="ECO:0007669"/>
    <property type="project" value="UniProtKB-KW"/>
</dbReference>
<evidence type="ECO:0000313" key="2">
    <source>
        <dbReference type="EMBL" id="CAA0839160.1"/>
    </source>
</evidence>
<feature type="domain" description="Reverse transcriptase Ty1/copia-type" evidence="1">
    <location>
        <begin position="1"/>
        <end position="66"/>
    </location>
</feature>
<dbReference type="InterPro" id="IPR043502">
    <property type="entry name" value="DNA/RNA_pol_sf"/>
</dbReference>
<dbReference type="EMBL" id="CACSLK010031421">
    <property type="protein sequence ID" value="CAA0839160.1"/>
    <property type="molecule type" value="Genomic_DNA"/>
</dbReference>
<accession>A0A9N7RS19</accession>
<dbReference type="OrthoDB" id="850529at2759"/>
<comment type="caution">
    <text evidence="2">The sequence shown here is derived from an EMBL/GenBank/DDBJ whole genome shotgun (WGS) entry which is preliminary data.</text>
</comment>
<keyword evidence="3" id="KW-1185">Reference proteome</keyword>
<evidence type="ECO:0000313" key="3">
    <source>
        <dbReference type="Proteomes" id="UP001153555"/>
    </source>
</evidence>
<name>A0A9N7RS19_STRHE</name>
<keyword evidence="2" id="KW-0808">Transferase</keyword>
<dbReference type="PANTHER" id="PTHR11439:SF467">
    <property type="entry name" value="INTEGRASE CATALYTIC DOMAIN-CONTAINING PROTEIN"/>
    <property type="match status" value="1"/>
</dbReference>
<gene>
    <name evidence="2" type="ORF">SHERM_05729</name>
</gene>
<dbReference type="Pfam" id="PF07727">
    <property type="entry name" value="RVT_2"/>
    <property type="match status" value="1"/>
</dbReference>
<reference evidence="2" key="1">
    <citation type="submission" date="2019-12" db="EMBL/GenBank/DDBJ databases">
        <authorList>
            <person name="Scholes J."/>
        </authorList>
    </citation>
    <scope>NUCLEOTIDE SEQUENCE</scope>
</reference>
<feature type="non-terminal residue" evidence="2">
    <location>
        <position position="1"/>
    </location>
</feature>
<dbReference type="AlphaFoldDB" id="A0A9N7RS19"/>